<dbReference type="InterPro" id="IPR002912">
    <property type="entry name" value="ACT_dom"/>
</dbReference>
<dbReference type="SUPFAM" id="SSF55021">
    <property type="entry name" value="ACT-like"/>
    <property type="match status" value="2"/>
</dbReference>
<dbReference type="Pfam" id="PF01842">
    <property type="entry name" value="ACT"/>
    <property type="match status" value="2"/>
</dbReference>
<dbReference type="Gene3D" id="3.30.70.260">
    <property type="match status" value="2"/>
</dbReference>
<dbReference type="EMBL" id="JACMSC010000016">
    <property type="protein sequence ID" value="KAG6483172.1"/>
    <property type="molecule type" value="Genomic_DNA"/>
</dbReference>
<gene>
    <name evidence="4" type="ORF">ZIOFF_059812</name>
</gene>
<comment type="caution">
    <text evidence="4">The sequence shown here is derived from an EMBL/GenBank/DDBJ whole genome shotgun (WGS) entry which is preliminary data.</text>
</comment>
<evidence type="ECO:0000313" key="4">
    <source>
        <dbReference type="EMBL" id="KAG6483172.1"/>
    </source>
</evidence>
<dbReference type="Proteomes" id="UP000734854">
    <property type="component" value="Unassembled WGS sequence"/>
</dbReference>
<evidence type="ECO:0000259" key="3">
    <source>
        <dbReference type="PROSITE" id="PS51671"/>
    </source>
</evidence>
<dbReference type="InterPro" id="IPR040217">
    <property type="entry name" value="ACR1-12"/>
</dbReference>
<reference evidence="4 5" key="1">
    <citation type="submission" date="2020-08" db="EMBL/GenBank/DDBJ databases">
        <title>Plant Genome Project.</title>
        <authorList>
            <person name="Zhang R.-G."/>
        </authorList>
    </citation>
    <scope>NUCLEOTIDE SEQUENCE [LARGE SCALE GENOMIC DNA]</scope>
    <source>
        <tissue evidence="4">Rhizome</tissue>
    </source>
</reference>
<organism evidence="4 5">
    <name type="scientific">Zingiber officinale</name>
    <name type="common">Ginger</name>
    <name type="synonym">Amomum zingiber</name>
    <dbReference type="NCBI Taxonomy" id="94328"/>
    <lineage>
        <taxon>Eukaryota</taxon>
        <taxon>Viridiplantae</taxon>
        <taxon>Streptophyta</taxon>
        <taxon>Embryophyta</taxon>
        <taxon>Tracheophyta</taxon>
        <taxon>Spermatophyta</taxon>
        <taxon>Magnoliopsida</taxon>
        <taxon>Liliopsida</taxon>
        <taxon>Zingiberales</taxon>
        <taxon>Zingiberaceae</taxon>
        <taxon>Zingiber</taxon>
    </lineage>
</organism>
<protein>
    <recommendedName>
        <fullName evidence="2">ACT domain-containing protein ACR</fullName>
    </recommendedName>
    <alternativeName>
        <fullName evidence="2">Protein ACT DOMAIN REPEATS</fullName>
    </alternativeName>
</protein>
<keyword evidence="1 2" id="KW-0677">Repeat</keyword>
<sequence length="415" mass="45226">MRLVFYVVDQEGNKISDRGFECVLAERILKSLEEGELHRRPASVDVQGAGKLTSIELVGLDRPGLLSEISAVLTDLQCNIVAADLQTHNSKVASVIHVTDAATGGPVAESDRLSKIRHLLGSVLRGSARTTSASSSTPTSDERRMLQLMLHDDDGASGIEGDPEPSPVTVTVEDYVGKEFTVVNVRCKNLPDLIFHTVCTLTHMQFVVFHGAVVAEGPEAHQAGNSTFRIHLPKFAQFINLGIFVTQEYYIRKENGIPFISEEERIQLANCLEAAIERGDTKGMRLELCCDDRPGLLSDVTRVFRENGLSVLRAQALTRGTRAMNYFYVVDASGNAVGASRAVDAARREIGLAFLHVRDDAGSRWSTESVAKAKPEEGGAVKEECSVKSIVKGSLLQLFTNVSSGMRAARNMLRM</sequence>
<evidence type="ECO:0000256" key="1">
    <source>
        <dbReference type="ARBA" id="ARBA00022737"/>
    </source>
</evidence>
<evidence type="ECO:0000313" key="5">
    <source>
        <dbReference type="Proteomes" id="UP000734854"/>
    </source>
</evidence>
<feature type="domain" description="ACT" evidence="3">
    <location>
        <begin position="285"/>
        <end position="365"/>
    </location>
</feature>
<dbReference type="PROSITE" id="PS51671">
    <property type="entry name" value="ACT"/>
    <property type="match status" value="2"/>
</dbReference>
<comment type="function">
    <text evidence="2">Binds amino acids.</text>
</comment>
<feature type="domain" description="ACT" evidence="3">
    <location>
        <begin position="54"/>
        <end position="132"/>
    </location>
</feature>
<accession>A0A8J5F9X1</accession>
<proteinExistence type="predicted"/>
<keyword evidence="5" id="KW-1185">Reference proteome</keyword>
<name>A0A8J5F9X1_ZINOF</name>
<dbReference type="AlphaFoldDB" id="A0A8J5F9X1"/>
<dbReference type="PANTHER" id="PTHR31096">
    <property type="entry name" value="ACT DOMAIN-CONTAINING PROTEIN ACR4-RELATED"/>
    <property type="match status" value="1"/>
</dbReference>
<dbReference type="PANTHER" id="PTHR31096:SF15">
    <property type="entry name" value="ACT DOMAIN-CONTAINING PROTEIN ACR"/>
    <property type="match status" value="1"/>
</dbReference>
<dbReference type="GO" id="GO:0016597">
    <property type="term" value="F:amino acid binding"/>
    <property type="evidence" value="ECO:0007669"/>
    <property type="project" value="UniProtKB-UniRule"/>
</dbReference>
<dbReference type="InterPro" id="IPR045865">
    <property type="entry name" value="ACT-like_dom_sf"/>
</dbReference>
<evidence type="ECO:0000256" key="2">
    <source>
        <dbReference type="RuleBase" id="RU369043"/>
    </source>
</evidence>